<protein>
    <recommendedName>
        <fullName evidence="4">Multipass membrane protein</fullName>
    </recommendedName>
</protein>
<dbReference type="KEGG" id="naer:MJ1_0632"/>
<feature type="transmembrane region" description="Helical" evidence="1">
    <location>
        <begin position="66"/>
        <end position="87"/>
    </location>
</feature>
<reference evidence="3" key="1">
    <citation type="journal article" date="2022" name="Int. J. Syst. Evol. Microbiol.">
        <title>Nanobdella aerobiophila gen. nov., sp. nov., a thermoacidophilic, obligate ectosymbiotic archaeon, and proposal of Nanobdellaceae fam. nov., Nanobdellales ord. nov. and Nanobdellia class. nov.</title>
        <authorList>
            <person name="Kato S."/>
            <person name="Ogasawara A."/>
            <person name="Itoh T."/>
            <person name="Sakai H.D."/>
            <person name="Shimizu M."/>
            <person name="Yuki M."/>
            <person name="Kaneko M."/>
            <person name="Takashina T."/>
            <person name="Ohkuma M."/>
        </authorList>
    </citation>
    <scope>NUCLEOTIDE SEQUENCE [LARGE SCALE GENOMIC DNA]</scope>
    <source>
        <strain evidence="3">MJ1</strain>
    </source>
</reference>
<dbReference type="Proteomes" id="UP001055553">
    <property type="component" value="Chromosome"/>
</dbReference>
<keyword evidence="1" id="KW-0812">Transmembrane</keyword>
<feature type="transmembrane region" description="Helical" evidence="1">
    <location>
        <begin position="167"/>
        <end position="184"/>
    </location>
</feature>
<feature type="transmembrane region" description="Helical" evidence="1">
    <location>
        <begin position="94"/>
        <end position="119"/>
    </location>
</feature>
<dbReference type="RefSeq" id="WP_258393091.1">
    <property type="nucleotide sequence ID" value="NZ_AP019769.1"/>
</dbReference>
<feature type="transmembrane region" description="Helical" evidence="1">
    <location>
        <begin position="35"/>
        <end position="54"/>
    </location>
</feature>
<evidence type="ECO:0000256" key="1">
    <source>
        <dbReference type="SAM" id="Phobius"/>
    </source>
</evidence>
<sequence length="208" mass="23532">MESITIFTIVIFIISLGVVYLSLRRYIRTNSKMYFFYFLGFLGFSLISLIQILFSINYYNILFEKLYIFLVAFLLLLIANGSILYYSKKLQYTFMIIAIVLSIIFLYFLIIASNFNIIMNGIAMNYSSPNLASVMGISSILELFASVVILGSAIYSFIKKKSKSIKLLATIFAILILIITGILGSLGYGYILYSGELIGMLGFIYGLY</sequence>
<evidence type="ECO:0008006" key="4">
    <source>
        <dbReference type="Google" id="ProtNLM"/>
    </source>
</evidence>
<evidence type="ECO:0000313" key="2">
    <source>
        <dbReference type="EMBL" id="BBL45779.1"/>
    </source>
</evidence>
<organism evidence="2 3">
    <name type="scientific">Nanobdella aerobiophila</name>
    <dbReference type="NCBI Taxonomy" id="2586965"/>
    <lineage>
        <taxon>Archaea</taxon>
        <taxon>Nanobdellota</taxon>
        <taxon>Nanobdellia</taxon>
        <taxon>Nanobdellales</taxon>
        <taxon>Nanobdellaceae</taxon>
        <taxon>Nanobdella</taxon>
    </lineage>
</organism>
<accession>A0A915SG05</accession>
<keyword evidence="1" id="KW-1133">Transmembrane helix</keyword>
<proteinExistence type="predicted"/>
<keyword evidence="1" id="KW-0472">Membrane</keyword>
<dbReference type="EMBL" id="AP019769">
    <property type="protein sequence ID" value="BBL45779.1"/>
    <property type="molecule type" value="Genomic_DNA"/>
</dbReference>
<feature type="transmembrane region" description="Helical" evidence="1">
    <location>
        <begin position="6"/>
        <end position="23"/>
    </location>
</feature>
<dbReference type="GeneID" id="74568576"/>
<gene>
    <name evidence="2" type="ORF">MJ1_0632</name>
</gene>
<name>A0A915SG05_9ARCH</name>
<keyword evidence="3" id="KW-1185">Reference proteome</keyword>
<dbReference type="AlphaFoldDB" id="A0A915SG05"/>
<feature type="transmembrane region" description="Helical" evidence="1">
    <location>
        <begin position="131"/>
        <end position="155"/>
    </location>
</feature>
<evidence type="ECO:0000313" key="3">
    <source>
        <dbReference type="Proteomes" id="UP001055553"/>
    </source>
</evidence>